<keyword evidence="1" id="KW-0560">Oxidoreductase</keyword>
<dbReference type="PANTHER" id="PTHR43353:SF3">
    <property type="entry name" value="ALDEHYDE DEHYDROGENASE-RELATED"/>
    <property type="match status" value="1"/>
</dbReference>
<name>A0A4R9BNE1_9MICO</name>
<dbReference type="SUPFAM" id="SSF53720">
    <property type="entry name" value="ALDH-like"/>
    <property type="match status" value="1"/>
</dbReference>
<dbReference type="CDD" id="cd07129">
    <property type="entry name" value="ALDH_KGSADH"/>
    <property type="match status" value="1"/>
</dbReference>
<evidence type="ECO:0000313" key="3">
    <source>
        <dbReference type="EMBL" id="TFD87792.1"/>
    </source>
</evidence>
<reference evidence="3 4" key="1">
    <citation type="submission" date="2019-03" db="EMBL/GenBank/DDBJ databases">
        <title>Genomics of glacier-inhabiting Cryobacterium strains.</title>
        <authorList>
            <person name="Liu Q."/>
            <person name="Xin Y.-H."/>
        </authorList>
    </citation>
    <scope>NUCLEOTIDE SEQUENCE [LARGE SCALE GENOMIC DNA]</scope>
    <source>
        <strain evidence="3 4">Sr54</strain>
    </source>
</reference>
<dbReference type="PANTHER" id="PTHR43353">
    <property type="entry name" value="SUCCINATE-SEMIALDEHYDE DEHYDROGENASE, MITOCHONDRIAL"/>
    <property type="match status" value="1"/>
</dbReference>
<dbReference type="Proteomes" id="UP000297626">
    <property type="component" value="Unassembled WGS sequence"/>
</dbReference>
<gene>
    <name evidence="3" type="ORF">E3T51_10000</name>
</gene>
<dbReference type="EMBL" id="SOHN01000011">
    <property type="protein sequence ID" value="TFD87792.1"/>
    <property type="molecule type" value="Genomic_DNA"/>
</dbReference>
<proteinExistence type="predicted"/>
<dbReference type="InterPro" id="IPR050740">
    <property type="entry name" value="Aldehyde_DH_Superfamily"/>
</dbReference>
<dbReference type="Gene3D" id="3.40.309.10">
    <property type="entry name" value="Aldehyde Dehydrogenase, Chain A, domain 2"/>
    <property type="match status" value="1"/>
</dbReference>
<dbReference type="InterPro" id="IPR015590">
    <property type="entry name" value="Aldehyde_DH_dom"/>
</dbReference>
<comment type="caution">
    <text evidence="3">The sequence shown here is derived from an EMBL/GenBank/DDBJ whole genome shotgun (WGS) entry which is preliminary data.</text>
</comment>
<dbReference type="Gene3D" id="3.40.605.10">
    <property type="entry name" value="Aldehyde Dehydrogenase, Chain A, domain 1"/>
    <property type="match status" value="1"/>
</dbReference>
<evidence type="ECO:0000259" key="2">
    <source>
        <dbReference type="Pfam" id="PF00171"/>
    </source>
</evidence>
<dbReference type="RefSeq" id="WP_134529695.1">
    <property type="nucleotide sequence ID" value="NZ_SOHN01000011.1"/>
</dbReference>
<dbReference type="AlphaFoldDB" id="A0A4R9BNE1"/>
<evidence type="ECO:0000256" key="1">
    <source>
        <dbReference type="ARBA" id="ARBA00023002"/>
    </source>
</evidence>
<protein>
    <submittedName>
        <fullName evidence="3">Aldehyde dehydrogenase (NADP(+))</fullName>
    </submittedName>
</protein>
<accession>A0A4R9BNE1</accession>
<dbReference type="InterPro" id="IPR044151">
    <property type="entry name" value="ALDH_KGSADH"/>
</dbReference>
<dbReference type="InterPro" id="IPR016162">
    <property type="entry name" value="Ald_DH_N"/>
</dbReference>
<evidence type="ECO:0000313" key="4">
    <source>
        <dbReference type="Proteomes" id="UP000297626"/>
    </source>
</evidence>
<dbReference type="InterPro" id="IPR016163">
    <property type="entry name" value="Ald_DH_C"/>
</dbReference>
<keyword evidence="4" id="KW-1185">Reference proteome</keyword>
<dbReference type="Pfam" id="PF00171">
    <property type="entry name" value="Aldedh"/>
    <property type="match status" value="1"/>
</dbReference>
<sequence length="539" mass="55067">MTVPTGTTVTTETTDLTGSCLIGGAAVRGNHGEVVGVNPVTGETLTPSYGLAGVVEVDRAAELAWTAFASYRKTAPAARAAFLETIADNIAALGSELTDRVIAETGLSLPRVLGETGRTVGQLRLFAGVLREGNFHGARIDQAQPDRAPLARPDIRLQSIALGPVAVFGASNFPLAFSVAGGDTASALAAGCPVIVKAHSAHPGTSELIGGAIRAAVVQHDLPEGVFSLLYGSGSVLGAALVTHPRIKAIGFTGSRSGGLALVAAAASRPEPIPVYAEMSSINPVFVLPGALAHNAAGLGEQWVASVVTGTGQLCTSPGLVFVPEGADGQEFTAAASAAVQKLSATPMLTAGIRDAFDRGASRFRKHTGVQNLADGAADNAVVVGAAPQIFATDAATFLADRALQEEVFGPASLVVTVRDTAQMVQILAGLEGQLTVTLHTNADEPGSAELLDAAELRAGRVLFNGWPTGVEVVSAMVHGGPFPATSNAQGTSVGTLAIDRFLRPVSYQNVPAALLPEALQDDNPLGIVRQHNGQYARE</sequence>
<organism evidence="3 4">
    <name type="scientific">Cryobacterium serini</name>
    <dbReference type="NCBI Taxonomy" id="1259201"/>
    <lineage>
        <taxon>Bacteria</taxon>
        <taxon>Bacillati</taxon>
        <taxon>Actinomycetota</taxon>
        <taxon>Actinomycetes</taxon>
        <taxon>Micrococcales</taxon>
        <taxon>Microbacteriaceae</taxon>
        <taxon>Cryobacterium</taxon>
    </lineage>
</organism>
<feature type="domain" description="Aldehyde dehydrogenase" evidence="2">
    <location>
        <begin position="33"/>
        <end position="480"/>
    </location>
</feature>
<dbReference type="InterPro" id="IPR016161">
    <property type="entry name" value="Ald_DH/histidinol_DH"/>
</dbReference>
<dbReference type="GO" id="GO:0016620">
    <property type="term" value="F:oxidoreductase activity, acting on the aldehyde or oxo group of donors, NAD or NADP as acceptor"/>
    <property type="evidence" value="ECO:0007669"/>
    <property type="project" value="InterPro"/>
</dbReference>